<proteinExistence type="inferred from homology"/>
<comment type="caution">
    <text evidence="7">The sequence shown here is derived from an EMBL/GenBank/DDBJ whole genome shotgun (WGS) entry which is preliminary data.</text>
</comment>
<feature type="binding site" description="axial binding residue" evidence="5">
    <location>
        <position position="357"/>
    </location>
    <ligand>
        <name>heme</name>
        <dbReference type="ChEBI" id="CHEBI:30413"/>
    </ligand>
    <ligandPart>
        <name>Fe</name>
        <dbReference type="ChEBI" id="CHEBI:18248"/>
    </ligandPart>
</feature>
<sequence>MLFDMDYQAISSSSDRPTSAIRHAFFSPLSSIPGPLINKFFQSAAAYHAYSTELHAKYGEIVRIGASYVSLSNTSDTRLKGVAYTKGQLTKQNSFSTVDPEFNKVRRPPRLEIPLRCTRYGVSRTWLLARVLTSLIKAWDAEISKQGGTARVNYFYALHRMGNTEVIDNMQSMMHLKSIITVMPFVNRVPWLFPKLKKCPPRVDILQKMIDASDPATGQIIDGDNLVSEVGLMLIAGTDTTSNTLSYTLTHLLHNPGVYRRATEEVRSVFPDALPYLSAVIHEAMRLNPSVFLLTGQTIQGHHIPKDAQICISVFACQRNPRTWDNPNVFDPKRFLGTDSAEKLKDVLTFSSGVRVCIGRNLAWVEIYTVLANILRRYNFSLPEDAPYGPHRLDRLGVPVEIPAASFIDNCCVNITLAGGLITGPSRTHQSLHIYKIL</sequence>
<keyword evidence="4 5" id="KW-0408">Iron</keyword>
<dbReference type="Pfam" id="PF00067">
    <property type="entry name" value="p450"/>
    <property type="match status" value="1"/>
</dbReference>
<evidence type="ECO:0000313" key="8">
    <source>
        <dbReference type="Proteomes" id="UP000193922"/>
    </source>
</evidence>
<dbReference type="GO" id="GO:0005506">
    <property type="term" value="F:iron ion binding"/>
    <property type="evidence" value="ECO:0007669"/>
    <property type="project" value="InterPro"/>
</dbReference>
<dbReference type="EMBL" id="MCFD01000156">
    <property type="protein sequence ID" value="ORX63773.1"/>
    <property type="molecule type" value="Genomic_DNA"/>
</dbReference>
<organism evidence="7 8">
    <name type="scientific">Linderina pennispora</name>
    <dbReference type="NCBI Taxonomy" id="61395"/>
    <lineage>
        <taxon>Eukaryota</taxon>
        <taxon>Fungi</taxon>
        <taxon>Fungi incertae sedis</taxon>
        <taxon>Zoopagomycota</taxon>
        <taxon>Kickxellomycotina</taxon>
        <taxon>Kickxellomycetes</taxon>
        <taxon>Kickxellales</taxon>
        <taxon>Kickxellaceae</taxon>
        <taxon>Linderina</taxon>
    </lineage>
</organism>
<evidence type="ECO:0000256" key="4">
    <source>
        <dbReference type="ARBA" id="ARBA00023004"/>
    </source>
</evidence>
<dbReference type="GeneID" id="63805677"/>
<dbReference type="PROSITE" id="PS00086">
    <property type="entry name" value="CYTOCHROME_P450"/>
    <property type="match status" value="1"/>
</dbReference>
<dbReference type="InterPro" id="IPR050121">
    <property type="entry name" value="Cytochrome_P450_monoxygenase"/>
</dbReference>
<keyword evidence="6" id="KW-0560">Oxidoreductase</keyword>
<dbReference type="GO" id="GO:0004497">
    <property type="term" value="F:monooxygenase activity"/>
    <property type="evidence" value="ECO:0007669"/>
    <property type="project" value="UniProtKB-KW"/>
</dbReference>
<dbReference type="Gene3D" id="1.10.630.10">
    <property type="entry name" value="Cytochrome P450"/>
    <property type="match status" value="1"/>
</dbReference>
<dbReference type="GO" id="GO:0016705">
    <property type="term" value="F:oxidoreductase activity, acting on paired donors, with incorporation or reduction of molecular oxygen"/>
    <property type="evidence" value="ECO:0007669"/>
    <property type="project" value="InterPro"/>
</dbReference>
<keyword evidence="6" id="KW-0503">Monooxygenase</keyword>
<dbReference type="Proteomes" id="UP000193922">
    <property type="component" value="Unassembled WGS sequence"/>
</dbReference>
<dbReference type="InterPro" id="IPR036396">
    <property type="entry name" value="Cyt_P450_sf"/>
</dbReference>
<dbReference type="GO" id="GO:0020037">
    <property type="term" value="F:heme binding"/>
    <property type="evidence" value="ECO:0007669"/>
    <property type="project" value="InterPro"/>
</dbReference>
<dbReference type="InterPro" id="IPR001128">
    <property type="entry name" value="Cyt_P450"/>
</dbReference>
<dbReference type="PANTHER" id="PTHR24305:SF166">
    <property type="entry name" value="CYTOCHROME P450 12A4, MITOCHONDRIAL-RELATED"/>
    <property type="match status" value="1"/>
</dbReference>
<reference evidence="7 8" key="1">
    <citation type="submission" date="2016-07" db="EMBL/GenBank/DDBJ databases">
        <title>Pervasive Adenine N6-methylation of Active Genes in Fungi.</title>
        <authorList>
            <consortium name="DOE Joint Genome Institute"/>
            <person name="Mondo S.J."/>
            <person name="Dannebaum R.O."/>
            <person name="Kuo R.C."/>
            <person name="Labutti K."/>
            <person name="Haridas S."/>
            <person name="Kuo A."/>
            <person name="Salamov A."/>
            <person name="Ahrendt S.R."/>
            <person name="Lipzen A."/>
            <person name="Sullivan W."/>
            <person name="Andreopoulos W.B."/>
            <person name="Clum A."/>
            <person name="Lindquist E."/>
            <person name="Daum C."/>
            <person name="Ramamoorthy G.K."/>
            <person name="Gryganskyi A."/>
            <person name="Culley D."/>
            <person name="Magnuson J.K."/>
            <person name="James T.Y."/>
            <person name="O'Malley M.A."/>
            <person name="Stajich J.E."/>
            <person name="Spatafora J.W."/>
            <person name="Visel A."/>
            <person name="Grigoriev I.V."/>
        </authorList>
    </citation>
    <scope>NUCLEOTIDE SEQUENCE [LARGE SCALE GENOMIC DNA]</scope>
    <source>
        <strain evidence="7 8">ATCC 12442</strain>
    </source>
</reference>
<dbReference type="OrthoDB" id="1470350at2759"/>
<evidence type="ECO:0000256" key="2">
    <source>
        <dbReference type="ARBA" id="ARBA00010617"/>
    </source>
</evidence>
<gene>
    <name evidence="7" type="ORF">DL89DRAFT_273028</name>
</gene>
<accession>A0A1Y1VRG2</accession>
<keyword evidence="8" id="KW-1185">Reference proteome</keyword>
<evidence type="ECO:0000256" key="1">
    <source>
        <dbReference type="ARBA" id="ARBA00001971"/>
    </source>
</evidence>
<dbReference type="PRINTS" id="PR00463">
    <property type="entry name" value="EP450I"/>
</dbReference>
<dbReference type="RefSeq" id="XP_040739066.1">
    <property type="nucleotide sequence ID" value="XM_040889029.1"/>
</dbReference>
<dbReference type="InterPro" id="IPR002401">
    <property type="entry name" value="Cyt_P450_E_grp-I"/>
</dbReference>
<evidence type="ECO:0000313" key="7">
    <source>
        <dbReference type="EMBL" id="ORX63773.1"/>
    </source>
</evidence>
<dbReference type="PRINTS" id="PR00385">
    <property type="entry name" value="P450"/>
</dbReference>
<comment type="similarity">
    <text evidence="2 6">Belongs to the cytochrome P450 family.</text>
</comment>
<protein>
    <submittedName>
        <fullName evidence="7">Cytochrome P450</fullName>
    </submittedName>
</protein>
<evidence type="ECO:0000256" key="3">
    <source>
        <dbReference type="ARBA" id="ARBA00022723"/>
    </source>
</evidence>
<name>A0A1Y1VRG2_9FUNG</name>
<evidence type="ECO:0000256" key="6">
    <source>
        <dbReference type="RuleBase" id="RU000461"/>
    </source>
</evidence>
<keyword evidence="5 6" id="KW-0349">Heme</keyword>
<evidence type="ECO:0000256" key="5">
    <source>
        <dbReference type="PIRSR" id="PIRSR602401-1"/>
    </source>
</evidence>
<dbReference type="InterPro" id="IPR017972">
    <property type="entry name" value="Cyt_P450_CS"/>
</dbReference>
<dbReference type="PANTHER" id="PTHR24305">
    <property type="entry name" value="CYTOCHROME P450"/>
    <property type="match status" value="1"/>
</dbReference>
<dbReference type="STRING" id="61395.A0A1Y1VRG2"/>
<dbReference type="AlphaFoldDB" id="A0A1Y1VRG2"/>
<comment type="cofactor">
    <cofactor evidence="1 5">
        <name>heme</name>
        <dbReference type="ChEBI" id="CHEBI:30413"/>
    </cofactor>
</comment>
<keyword evidence="3 5" id="KW-0479">Metal-binding</keyword>
<dbReference type="SUPFAM" id="SSF48264">
    <property type="entry name" value="Cytochrome P450"/>
    <property type="match status" value="1"/>
</dbReference>